<accession>A0A5S5CEI5</accession>
<proteinExistence type="predicted"/>
<gene>
    <name evidence="1" type="ORF">BD809_101216</name>
</gene>
<dbReference type="AlphaFoldDB" id="A0A5S5CEI5"/>
<dbReference type="Proteomes" id="UP000324376">
    <property type="component" value="Unassembled WGS sequence"/>
</dbReference>
<protein>
    <recommendedName>
        <fullName evidence="3">Adhesin domain-containing protein</fullName>
    </recommendedName>
</protein>
<dbReference type="EMBL" id="VNHU01000001">
    <property type="protein sequence ID" value="TYP77068.1"/>
    <property type="molecule type" value="Genomic_DNA"/>
</dbReference>
<evidence type="ECO:0000313" key="1">
    <source>
        <dbReference type="EMBL" id="TYP77068.1"/>
    </source>
</evidence>
<dbReference type="OrthoDB" id="1144071at2"/>
<sequence length="218" mass="24569">MESIIYFISTAMNHVLLLNLTLFFTFSCSYGQRRGEKKFSSADISAVYIQTDFVSTIEILNTSRKEIKIKYSSEGEYENMFVIQSKRTKSTLHISDDIQPFLEKLNDKLAAHKISAAKMTIFVPENISIYLISKQANCIIDAKLHYLFAELNSGIVRANYFEGNADVHTISGAITLYTKNATLTTRTNTGNILTENMLGNHSINLISLNGDINVYKIK</sequence>
<evidence type="ECO:0008006" key="3">
    <source>
        <dbReference type="Google" id="ProtNLM"/>
    </source>
</evidence>
<keyword evidence="2" id="KW-1185">Reference proteome</keyword>
<reference evidence="1 2" key="1">
    <citation type="submission" date="2019-07" db="EMBL/GenBank/DDBJ databases">
        <title>Genomic Encyclopedia of Archaeal and Bacterial Type Strains, Phase II (KMG-II): from individual species to whole genera.</title>
        <authorList>
            <person name="Goeker M."/>
        </authorList>
    </citation>
    <scope>NUCLEOTIDE SEQUENCE [LARGE SCALE GENOMIC DNA]</scope>
    <source>
        <strain evidence="1 2">DSM 17527</strain>
    </source>
</reference>
<name>A0A5S5CEI5_9FLAO</name>
<organism evidence="1 2">
    <name type="scientific">Aquimarina intermedia</name>
    <dbReference type="NCBI Taxonomy" id="350814"/>
    <lineage>
        <taxon>Bacteria</taxon>
        <taxon>Pseudomonadati</taxon>
        <taxon>Bacteroidota</taxon>
        <taxon>Flavobacteriia</taxon>
        <taxon>Flavobacteriales</taxon>
        <taxon>Flavobacteriaceae</taxon>
        <taxon>Aquimarina</taxon>
    </lineage>
</organism>
<comment type="caution">
    <text evidence="1">The sequence shown here is derived from an EMBL/GenBank/DDBJ whole genome shotgun (WGS) entry which is preliminary data.</text>
</comment>
<evidence type="ECO:0000313" key="2">
    <source>
        <dbReference type="Proteomes" id="UP000324376"/>
    </source>
</evidence>
<dbReference type="RefSeq" id="WP_148781093.1">
    <property type="nucleotide sequence ID" value="NZ_VNHU01000001.1"/>
</dbReference>